<organism evidence="3 4">
    <name type="scientific">Halalkalibacter alkalisediminis</name>
    <dbReference type="NCBI Taxonomy" id="935616"/>
    <lineage>
        <taxon>Bacteria</taxon>
        <taxon>Bacillati</taxon>
        <taxon>Bacillota</taxon>
        <taxon>Bacilli</taxon>
        <taxon>Bacillales</taxon>
        <taxon>Bacillaceae</taxon>
        <taxon>Halalkalibacter</taxon>
    </lineage>
</organism>
<keyword evidence="2" id="KW-1133">Transmembrane helix</keyword>
<evidence type="ECO:0000313" key="4">
    <source>
        <dbReference type="Proteomes" id="UP001589833"/>
    </source>
</evidence>
<keyword evidence="4" id="KW-1185">Reference proteome</keyword>
<dbReference type="RefSeq" id="WP_273847946.1">
    <property type="nucleotide sequence ID" value="NZ_JAQQWT010000042.1"/>
</dbReference>
<protein>
    <submittedName>
        <fullName evidence="3">MerR type regulator</fullName>
    </submittedName>
</protein>
<evidence type="ECO:0000313" key="3">
    <source>
        <dbReference type="EMBL" id="MFC0560785.1"/>
    </source>
</evidence>
<accession>A0ABV6NJ44</accession>
<evidence type="ECO:0000256" key="2">
    <source>
        <dbReference type="SAM" id="Phobius"/>
    </source>
</evidence>
<proteinExistence type="predicted"/>
<keyword evidence="2" id="KW-0472">Membrane</keyword>
<comment type="caution">
    <text evidence="3">The sequence shown here is derived from an EMBL/GenBank/DDBJ whole genome shotgun (WGS) entry which is preliminary data.</text>
</comment>
<gene>
    <name evidence="3" type="ORF">ACFFH4_17555</name>
</gene>
<feature type="coiled-coil region" evidence="1">
    <location>
        <begin position="29"/>
        <end position="63"/>
    </location>
</feature>
<sequence length="187" mass="21437">MKQDFLLKTVILLIGIAVIVGAFVGFRVYDEAQSEIDSLQATIEQQENQISLLELSNQGLDEEYQDNEANNISETVRAFINALYDVRDGKGEARRTEAELVVTQEMLEEYFPETEQEVALSMEYRVKKVNVYPSVEQKSVFVVMEGSTVNLNNGQREDNRITLQVFLQKEGEKWIVNKFQQIHAEPL</sequence>
<reference evidence="3 4" key="1">
    <citation type="submission" date="2024-09" db="EMBL/GenBank/DDBJ databases">
        <authorList>
            <person name="Sun Q."/>
            <person name="Mori K."/>
        </authorList>
    </citation>
    <scope>NUCLEOTIDE SEQUENCE [LARGE SCALE GENOMIC DNA]</scope>
    <source>
        <strain evidence="3 4">NCAIM B.02301</strain>
    </source>
</reference>
<dbReference type="Proteomes" id="UP001589833">
    <property type="component" value="Unassembled WGS sequence"/>
</dbReference>
<dbReference type="EMBL" id="JBHLTR010000040">
    <property type="protein sequence ID" value="MFC0560785.1"/>
    <property type="molecule type" value="Genomic_DNA"/>
</dbReference>
<feature type="transmembrane region" description="Helical" evidence="2">
    <location>
        <begin position="6"/>
        <end position="29"/>
    </location>
</feature>
<evidence type="ECO:0000256" key="1">
    <source>
        <dbReference type="SAM" id="Coils"/>
    </source>
</evidence>
<keyword evidence="2" id="KW-0812">Transmembrane</keyword>
<name>A0ABV6NJ44_9BACI</name>
<keyword evidence="1" id="KW-0175">Coiled coil</keyword>